<comment type="similarity">
    <text evidence="1">Belongs to the ATP-dependent AMP-binding enzyme family.</text>
</comment>
<dbReference type="Proteomes" id="UP000789759">
    <property type="component" value="Unassembled WGS sequence"/>
</dbReference>
<name>A0A9N9K3Q0_9GLOM</name>
<dbReference type="PANTHER" id="PTHR24096:SF149">
    <property type="entry name" value="AMP-BINDING DOMAIN-CONTAINING PROTEIN-RELATED"/>
    <property type="match status" value="1"/>
</dbReference>
<dbReference type="GO" id="GO:0016405">
    <property type="term" value="F:CoA-ligase activity"/>
    <property type="evidence" value="ECO:0007669"/>
    <property type="project" value="TreeGrafter"/>
</dbReference>
<feature type="domain" description="AMP-dependent synthetase/ligase" evidence="3">
    <location>
        <begin position="48"/>
        <end position="210"/>
    </location>
</feature>
<evidence type="ECO:0000313" key="4">
    <source>
        <dbReference type="EMBL" id="CAG8806304.1"/>
    </source>
</evidence>
<reference evidence="4" key="1">
    <citation type="submission" date="2021-06" db="EMBL/GenBank/DDBJ databases">
        <authorList>
            <person name="Kallberg Y."/>
            <person name="Tangrot J."/>
            <person name="Rosling A."/>
        </authorList>
    </citation>
    <scope>NUCLEOTIDE SEQUENCE</scope>
    <source>
        <strain evidence="4">FL966</strain>
    </source>
</reference>
<dbReference type="OrthoDB" id="1898221at2759"/>
<keyword evidence="5" id="KW-1185">Reference proteome</keyword>
<evidence type="ECO:0000313" key="5">
    <source>
        <dbReference type="Proteomes" id="UP000789759"/>
    </source>
</evidence>
<dbReference type="AlphaFoldDB" id="A0A9N9K3Q0"/>
<accession>A0A9N9K3Q0</accession>
<proteinExistence type="inferred from homology"/>
<gene>
    <name evidence="4" type="ORF">CPELLU_LOCUS18191</name>
</gene>
<protein>
    <submittedName>
        <fullName evidence="4">6154_t:CDS:1</fullName>
    </submittedName>
</protein>
<dbReference type="Pfam" id="PF00501">
    <property type="entry name" value="AMP-binding"/>
    <property type="match status" value="1"/>
</dbReference>
<dbReference type="PANTHER" id="PTHR24096">
    <property type="entry name" value="LONG-CHAIN-FATTY-ACID--COA LIGASE"/>
    <property type="match status" value="1"/>
</dbReference>
<dbReference type="InterPro" id="IPR000873">
    <property type="entry name" value="AMP-dep_synth/lig_dom"/>
</dbReference>
<evidence type="ECO:0000256" key="2">
    <source>
        <dbReference type="ARBA" id="ARBA00022598"/>
    </source>
</evidence>
<keyword evidence="2" id="KW-0436">Ligase</keyword>
<dbReference type="SUPFAM" id="SSF56801">
    <property type="entry name" value="Acetyl-CoA synthetase-like"/>
    <property type="match status" value="1"/>
</dbReference>
<dbReference type="Gene3D" id="3.40.50.980">
    <property type="match status" value="1"/>
</dbReference>
<feature type="non-terminal residue" evidence="4">
    <location>
        <position position="214"/>
    </location>
</feature>
<sequence length="214" mass="24185">AVRRFQPHSSFIGDREAEPVHIHQKRLKQQSHFCAIALELLKSRKVFEITHTNAVANMAQISSTGYFSTRNIIIGILLAIVRENYLFVNALMISITFKGCFRSLLPGFNLMTFCRCVQKYKVNFIHTVPPNILALVRSPSVESMSSVEFVFSGAAENWCKDLYNIYKIPVRQGYGLAEPSALISICEKENIVSGSSGVLLNLEARLLSEEWRAW</sequence>
<organism evidence="4 5">
    <name type="scientific">Cetraspora pellucida</name>
    <dbReference type="NCBI Taxonomy" id="1433469"/>
    <lineage>
        <taxon>Eukaryota</taxon>
        <taxon>Fungi</taxon>
        <taxon>Fungi incertae sedis</taxon>
        <taxon>Mucoromycota</taxon>
        <taxon>Glomeromycotina</taxon>
        <taxon>Glomeromycetes</taxon>
        <taxon>Diversisporales</taxon>
        <taxon>Gigasporaceae</taxon>
        <taxon>Cetraspora</taxon>
    </lineage>
</organism>
<evidence type="ECO:0000259" key="3">
    <source>
        <dbReference type="Pfam" id="PF00501"/>
    </source>
</evidence>
<comment type="caution">
    <text evidence="4">The sequence shown here is derived from an EMBL/GenBank/DDBJ whole genome shotgun (WGS) entry which is preliminary data.</text>
</comment>
<dbReference type="EMBL" id="CAJVQA010034823">
    <property type="protein sequence ID" value="CAG8806304.1"/>
    <property type="molecule type" value="Genomic_DNA"/>
</dbReference>
<evidence type="ECO:0000256" key="1">
    <source>
        <dbReference type="ARBA" id="ARBA00006432"/>
    </source>
</evidence>